<dbReference type="PANTHER" id="PTHR12558:SF13">
    <property type="entry name" value="CELL DIVISION CYCLE PROTEIN 27 HOMOLOG"/>
    <property type="match status" value="1"/>
</dbReference>
<dbReference type="GO" id="GO:0005680">
    <property type="term" value="C:anaphase-promoting complex"/>
    <property type="evidence" value="ECO:0007669"/>
    <property type="project" value="TreeGrafter"/>
</dbReference>
<keyword evidence="2 4" id="KW-0802">TPR repeat</keyword>
<dbReference type="PROSITE" id="PS50293">
    <property type="entry name" value="TPR_REGION"/>
    <property type="match status" value="1"/>
</dbReference>
<dbReference type="Gene3D" id="1.25.40.10">
    <property type="entry name" value="Tetratricopeptide repeat domain"/>
    <property type="match status" value="2"/>
</dbReference>
<dbReference type="AlphaFoldDB" id="A0A4P9WTZ3"/>
<dbReference type="InterPro" id="IPR019734">
    <property type="entry name" value="TPR_rpt"/>
</dbReference>
<comment type="similarity">
    <text evidence="3">Belongs to the APC3/CDC27 family.</text>
</comment>
<evidence type="ECO:0000256" key="3">
    <source>
        <dbReference type="ARBA" id="ARBA00038210"/>
    </source>
</evidence>
<feature type="repeat" description="TPR" evidence="4">
    <location>
        <begin position="111"/>
        <end position="144"/>
    </location>
</feature>
<dbReference type="InterPro" id="IPR013105">
    <property type="entry name" value="TPR_2"/>
</dbReference>
<dbReference type="GO" id="GO:0005737">
    <property type="term" value="C:cytoplasm"/>
    <property type="evidence" value="ECO:0007669"/>
    <property type="project" value="TreeGrafter"/>
</dbReference>
<name>A0A4P9WTZ3_9FUNG</name>
<keyword evidence="1" id="KW-0677">Repeat</keyword>
<dbReference type="Pfam" id="PF13432">
    <property type="entry name" value="TPR_16"/>
    <property type="match status" value="1"/>
</dbReference>
<dbReference type="GO" id="GO:0007091">
    <property type="term" value="P:metaphase/anaphase transition of mitotic cell cycle"/>
    <property type="evidence" value="ECO:0007669"/>
    <property type="project" value="TreeGrafter"/>
</dbReference>
<dbReference type="GO" id="GO:0051301">
    <property type="term" value="P:cell division"/>
    <property type="evidence" value="ECO:0007669"/>
    <property type="project" value="TreeGrafter"/>
</dbReference>
<feature type="non-terminal residue" evidence="5">
    <location>
        <position position="276"/>
    </location>
</feature>
<dbReference type="InterPro" id="IPR011990">
    <property type="entry name" value="TPR-like_helical_dom_sf"/>
</dbReference>
<dbReference type="GO" id="GO:0031145">
    <property type="term" value="P:anaphase-promoting complex-dependent catabolic process"/>
    <property type="evidence" value="ECO:0007669"/>
    <property type="project" value="TreeGrafter"/>
</dbReference>
<evidence type="ECO:0000256" key="4">
    <source>
        <dbReference type="PROSITE-ProRule" id="PRU00339"/>
    </source>
</evidence>
<gene>
    <name evidence="5" type="ORF">CAUPRSCDRAFT_4425</name>
</gene>
<dbReference type="GO" id="GO:0016567">
    <property type="term" value="P:protein ubiquitination"/>
    <property type="evidence" value="ECO:0007669"/>
    <property type="project" value="TreeGrafter"/>
</dbReference>
<accession>A0A4P9WTZ3</accession>
<dbReference type="PROSITE" id="PS50005">
    <property type="entry name" value="TPR"/>
    <property type="match status" value="1"/>
</dbReference>
<dbReference type="EMBL" id="ML009625">
    <property type="protein sequence ID" value="RKO96781.1"/>
    <property type="molecule type" value="Genomic_DNA"/>
</dbReference>
<reference evidence="6" key="1">
    <citation type="journal article" date="2018" name="Nat. Microbiol.">
        <title>Leveraging single-cell genomics to expand the fungal tree of life.</title>
        <authorList>
            <person name="Ahrendt S.R."/>
            <person name="Quandt C.A."/>
            <person name="Ciobanu D."/>
            <person name="Clum A."/>
            <person name="Salamov A."/>
            <person name="Andreopoulos B."/>
            <person name="Cheng J.F."/>
            <person name="Woyke T."/>
            <person name="Pelin A."/>
            <person name="Henrissat B."/>
            <person name="Reynolds N.K."/>
            <person name="Benny G.L."/>
            <person name="Smith M.E."/>
            <person name="James T.Y."/>
            <person name="Grigoriev I.V."/>
        </authorList>
    </citation>
    <scope>NUCLEOTIDE SEQUENCE [LARGE SCALE GENOMIC DNA]</scope>
    <source>
        <strain evidence="6">ATCC 52028</strain>
    </source>
</reference>
<dbReference type="PANTHER" id="PTHR12558">
    <property type="entry name" value="CELL DIVISION CYCLE 16,23,27"/>
    <property type="match status" value="1"/>
</dbReference>
<dbReference type="Pfam" id="PF07719">
    <property type="entry name" value="TPR_2"/>
    <property type="match status" value="1"/>
</dbReference>
<proteinExistence type="inferred from homology"/>
<dbReference type="Proteomes" id="UP000268535">
    <property type="component" value="Unassembled WGS sequence"/>
</dbReference>
<dbReference type="SUPFAM" id="SSF48452">
    <property type="entry name" value="TPR-like"/>
    <property type="match status" value="1"/>
</dbReference>
<protein>
    <submittedName>
        <fullName evidence="5">TPR-like protein</fullName>
    </submittedName>
</protein>
<evidence type="ECO:0000256" key="1">
    <source>
        <dbReference type="ARBA" id="ARBA00022737"/>
    </source>
</evidence>
<evidence type="ECO:0000313" key="5">
    <source>
        <dbReference type="EMBL" id="RKO96781.1"/>
    </source>
</evidence>
<evidence type="ECO:0000256" key="2">
    <source>
        <dbReference type="ARBA" id="ARBA00022803"/>
    </source>
</evidence>
<evidence type="ECO:0000313" key="6">
    <source>
        <dbReference type="Proteomes" id="UP000268535"/>
    </source>
</evidence>
<sequence>ASLDPLWSCLAVLGFSYAYLFAFQLDDCLSSLDRLPWCLRASSTLQCLRARVYYEKCDWQRSSQIFARVRDHDPARIEDMDVYSSVLWHLRATVELAALSQDLLLRHPRAVETYITMGNCFSAHRNHERAIRCFRRAVQLDPANSYAYTLLGHEHMACEDMPAATQAFQQALAHQTWHYNAFYGMGFLALRQERPSQASVLLQRAIAIHPTHPILLCLAATVHVGQGDFTSALALLDSAETHAPNHPLVLFRRAALLTDMDRDEESLQVLRRLQDL</sequence>
<feature type="non-terminal residue" evidence="5">
    <location>
        <position position="1"/>
    </location>
</feature>
<dbReference type="SMART" id="SM00028">
    <property type="entry name" value="TPR"/>
    <property type="match status" value="5"/>
</dbReference>
<organism evidence="5 6">
    <name type="scientific">Caulochytrium protostelioides</name>
    <dbReference type="NCBI Taxonomy" id="1555241"/>
    <lineage>
        <taxon>Eukaryota</taxon>
        <taxon>Fungi</taxon>
        <taxon>Fungi incertae sedis</taxon>
        <taxon>Chytridiomycota</taxon>
        <taxon>Chytridiomycota incertae sedis</taxon>
        <taxon>Chytridiomycetes</taxon>
        <taxon>Caulochytriales</taxon>
        <taxon>Caulochytriaceae</taxon>
        <taxon>Caulochytrium</taxon>
    </lineage>
</organism>